<dbReference type="Proteomes" id="UP000565155">
    <property type="component" value="Unassembled WGS sequence"/>
</dbReference>
<evidence type="ECO:0000256" key="1">
    <source>
        <dbReference type="SAM" id="SignalP"/>
    </source>
</evidence>
<sequence length="441" mass="48583">MDISRRHFIQSTLSMGALASLSLPGYSLAAPSNDFRALICVYLAGGNDAFNTILPLSEAHYRQYSKVRGPLSVAKEDILPINLSAVDSSNHPVKLGLHPKLNALTSVFEQGDASIVLNSGILNHPVTKQAIEQGEASLPEQLFSHNSQTDAWLLGGMSESKNLGWAGRMLDVLNSESEITPLYSVHGNSLWLRAMEHRQTVLKKDRAVQLTAIDNPLYKGIYDRLLSHQTDNPFNGHFNLMVDESMVMSSVLSEQLNHIADEPLFTSSTLGKQMQTVYKLIASQDVLKQQRQVFFVKHSGYDLHDSQLARHPVLLEDLATNLLAMYRAVERLGLNKQVTSFTMSDFGRRMMSNGNGTDHGWGGHQLLIGGAVNGKQPIGTWPELILGGNDDYSQGRLIPKIAADQVGSTLAQWMGVSDNAALEYVFPNIRNFTHSNLGFMS</sequence>
<evidence type="ECO:0000313" key="3">
    <source>
        <dbReference type="EMBL" id="NMR74261.1"/>
    </source>
</evidence>
<dbReference type="EMBL" id="JABCMA010000010">
    <property type="protein sequence ID" value="NMR74261.1"/>
    <property type="molecule type" value="Genomic_DNA"/>
</dbReference>
<reference evidence="3 4" key="2">
    <citation type="submission" date="2020-04" db="EMBL/GenBank/DDBJ databases">
        <title>Whole-genome sequencing of Vibrio spp. from China reveals different genetic environments of blaCTX-M-14 among diverse lineages.</title>
        <authorList>
            <person name="Zheng Z."/>
            <person name="Ye L."/>
            <person name="Chen S."/>
        </authorList>
    </citation>
    <scope>NUCLEOTIDE SEQUENCE [LARGE SCALE GENOMIC DNA]</scope>
    <source>
        <strain evidence="3 4">Vb1636</strain>
    </source>
</reference>
<dbReference type="PROSITE" id="PS51318">
    <property type="entry name" value="TAT"/>
    <property type="match status" value="1"/>
</dbReference>
<dbReference type="Pfam" id="PF07394">
    <property type="entry name" value="DUF1501"/>
    <property type="match status" value="1"/>
</dbReference>
<dbReference type="PANTHER" id="PTHR43737:SF1">
    <property type="entry name" value="DUF1501 DOMAIN-CONTAINING PROTEIN"/>
    <property type="match status" value="1"/>
</dbReference>
<reference evidence="2" key="1">
    <citation type="submission" date="2016-10" db="EMBL/GenBank/DDBJ databases">
        <title>The High Quality Genome of Vibrio alginolyticus K01M1.</title>
        <authorList>
            <person name="Wendling C."/>
            <person name="Chibani C.M."/>
            <person name="Hertel R."/>
            <person name="Sproer C."/>
            <person name="Bunk B."/>
            <person name="Overmann J."/>
            <person name="Roth O."/>
            <person name="Liesegang H."/>
        </authorList>
    </citation>
    <scope>NUCLEOTIDE SEQUENCE</scope>
    <source>
        <strain evidence="2">K05K4</strain>
    </source>
</reference>
<dbReference type="InterPro" id="IPR010869">
    <property type="entry name" value="DUF1501"/>
</dbReference>
<dbReference type="RefSeq" id="WP_054730250.1">
    <property type="nucleotide sequence ID" value="NZ_AP023186.1"/>
</dbReference>
<gene>
    <name evidence="3" type="ORF">HKB35_11575</name>
    <name evidence="2" type="ORF">K05K4_40390</name>
</gene>
<organism evidence="2">
    <name type="scientific">Vibrio alginolyticus</name>
    <dbReference type="NCBI Taxonomy" id="663"/>
    <lineage>
        <taxon>Bacteria</taxon>
        <taxon>Pseudomonadati</taxon>
        <taxon>Pseudomonadota</taxon>
        <taxon>Gammaproteobacteria</taxon>
        <taxon>Vibrionales</taxon>
        <taxon>Vibrionaceae</taxon>
        <taxon>Vibrio</taxon>
    </lineage>
</organism>
<dbReference type="EMBL" id="CP017903">
    <property type="protein sequence ID" value="ARP20759.1"/>
    <property type="molecule type" value="Genomic_DNA"/>
</dbReference>
<name>A0A1W6TJ22_VIBAL</name>
<protein>
    <submittedName>
        <fullName evidence="3">DUF1501 domain-containing protein</fullName>
    </submittedName>
</protein>
<accession>A0A1W6TJ22</accession>
<dbReference type="InterPro" id="IPR006311">
    <property type="entry name" value="TAT_signal"/>
</dbReference>
<keyword evidence="1" id="KW-0732">Signal</keyword>
<feature type="chain" id="PRO_5011401019" evidence="1">
    <location>
        <begin position="30"/>
        <end position="441"/>
    </location>
</feature>
<evidence type="ECO:0000313" key="4">
    <source>
        <dbReference type="Proteomes" id="UP000565155"/>
    </source>
</evidence>
<proteinExistence type="predicted"/>
<evidence type="ECO:0000313" key="2">
    <source>
        <dbReference type="EMBL" id="ARP20759.1"/>
    </source>
</evidence>
<feature type="signal peptide" evidence="1">
    <location>
        <begin position="1"/>
        <end position="29"/>
    </location>
</feature>
<dbReference type="PANTHER" id="PTHR43737">
    <property type="entry name" value="BLL7424 PROTEIN"/>
    <property type="match status" value="1"/>
</dbReference>
<dbReference type="AlphaFoldDB" id="A0A1W6TJ22"/>